<dbReference type="InterPro" id="IPR050595">
    <property type="entry name" value="Bact_response_regulator"/>
</dbReference>
<dbReference type="CDD" id="cd17548">
    <property type="entry name" value="REC_DivK-like"/>
    <property type="match status" value="1"/>
</dbReference>
<dbReference type="PANTHER" id="PTHR44591:SF3">
    <property type="entry name" value="RESPONSE REGULATORY DOMAIN-CONTAINING PROTEIN"/>
    <property type="match status" value="1"/>
</dbReference>
<keyword evidence="3" id="KW-0804">Transcription</keyword>
<sequence length="123" mass="13765">MKKTVLIVEDNELNMKLFNDLLEAHGYATLKTSHGIEAMELARAHKPDLILMDIQLPEVSGLEVTRWLKADDELKSIPVIAITAFAMKGDEERIREGGCEAYMSKPISVSKFIATVKTYLEAD</sequence>
<evidence type="ECO:0000313" key="6">
    <source>
        <dbReference type="EMBL" id="MBA1157160.1"/>
    </source>
</evidence>
<dbReference type="Pfam" id="PF00072">
    <property type="entry name" value="Response_reg"/>
    <property type="match status" value="1"/>
</dbReference>
<evidence type="ECO:0000256" key="3">
    <source>
        <dbReference type="ARBA" id="ARBA00023163"/>
    </source>
</evidence>
<proteinExistence type="predicted"/>
<protein>
    <submittedName>
        <fullName evidence="6">Response regulator</fullName>
    </submittedName>
</protein>
<feature type="modified residue" description="4-aspartylphosphate" evidence="4">
    <location>
        <position position="53"/>
    </location>
</feature>
<evidence type="ECO:0000256" key="4">
    <source>
        <dbReference type="PROSITE-ProRule" id="PRU00169"/>
    </source>
</evidence>
<dbReference type="PROSITE" id="PS50110">
    <property type="entry name" value="RESPONSE_REGULATORY"/>
    <property type="match status" value="1"/>
</dbReference>
<name>A0A838BP35_9HYPH</name>
<dbReference type="SMART" id="SM00448">
    <property type="entry name" value="REC"/>
    <property type="match status" value="1"/>
</dbReference>
<gene>
    <name evidence="6" type="ORF">H0S73_13585</name>
</gene>
<evidence type="ECO:0000256" key="2">
    <source>
        <dbReference type="ARBA" id="ARBA00023015"/>
    </source>
</evidence>
<keyword evidence="1 4" id="KW-0597">Phosphoprotein</keyword>
<dbReference type="PANTHER" id="PTHR44591">
    <property type="entry name" value="STRESS RESPONSE REGULATOR PROTEIN 1"/>
    <property type="match status" value="1"/>
</dbReference>
<dbReference type="InterPro" id="IPR001789">
    <property type="entry name" value="Sig_transdc_resp-reg_receiver"/>
</dbReference>
<keyword evidence="7" id="KW-1185">Reference proteome</keyword>
<keyword evidence="2" id="KW-0805">Transcription regulation</keyword>
<dbReference type="GO" id="GO:0000160">
    <property type="term" value="P:phosphorelay signal transduction system"/>
    <property type="evidence" value="ECO:0007669"/>
    <property type="project" value="InterPro"/>
</dbReference>
<dbReference type="EMBL" id="JACDXJ010000001">
    <property type="protein sequence ID" value="MBA1157160.1"/>
    <property type="molecule type" value="Genomic_DNA"/>
</dbReference>
<organism evidence="6 7">
    <name type="scientific">Microvirga mediterraneensis</name>
    <dbReference type="NCBI Taxonomy" id="2754695"/>
    <lineage>
        <taxon>Bacteria</taxon>
        <taxon>Pseudomonadati</taxon>
        <taxon>Pseudomonadota</taxon>
        <taxon>Alphaproteobacteria</taxon>
        <taxon>Hyphomicrobiales</taxon>
        <taxon>Methylobacteriaceae</taxon>
        <taxon>Microvirga</taxon>
    </lineage>
</organism>
<dbReference type="RefSeq" id="WP_181052661.1">
    <property type="nucleotide sequence ID" value="NZ_JACDXJ010000001.1"/>
</dbReference>
<evidence type="ECO:0000313" key="7">
    <source>
        <dbReference type="Proteomes" id="UP000572984"/>
    </source>
</evidence>
<dbReference type="InterPro" id="IPR011006">
    <property type="entry name" value="CheY-like_superfamily"/>
</dbReference>
<feature type="domain" description="Response regulatory" evidence="5">
    <location>
        <begin position="4"/>
        <end position="120"/>
    </location>
</feature>
<reference evidence="6 7" key="1">
    <citation type="submission" date="2020-07" db="EMBL/GenBank/DDBJ databases">
        <title>Draft genome and description of Microvirga mediterraneensis Marseille-Q2068 sp. nov.</title>
        <authorList>
            <person name="Boxberger M."/>
        </authorList>
    </citation>
    <scope>NUCLEOTIDE SEQUENCE [LARGE SCALE GENOMIC DNA]</scope>
    <source>
        <strain evidence="6 7">Marseille-Q2068</strain>
    </source>
</reference>
<dbReference type="SUPFAM" id="SSF52172">
    <property type="entry name" value="CheY-like"/>
    <property type="match status" value="1"/>
</dbReference>
<accession>A0A838BP35</accession>
<evidence type="ECO:0000256" key="1">
    <source>
        <dbReference type="ARBA" id="ARBA00022553"/>
    </source>
</evidence>
<dbReference type="AlphaFoldDB" id="A0A838BP35"/>
<dbReference type="Gene3D" id="3.40.50.2300">
    <property type="match status" value="1"/>
</dbReference>
<evidence type="ECO:0000259" key="5">
    <source>
        <dbReference type="PROSITE" id="PS50110"/>
    </source>
</evidence>
<dbReference type="Proteomes" id="UP000572984">
    <property type="component" value="Unassembled WGS sequence"/>
</dbReference>
<comment type="caution">
    <text evidence="6">The sequence shown here is derived from an EMBL/GenBank/DDBJ whole genome shotgun (WGS) entry which is preliminary data.</text>
</comment>